<keyword evidence="7" id="KW-0673">Quorum sensing</keyword>
<dbReference type="Proteomes" id="UP000501316">
    <property type="component" value="Chromosome"/>
</dbReference>
<dbReference type="EMBL" id="CP046161">
    <property type="protein sequence ID" value="QKO30772.1"/>
    <property type="molecule type" value="Genomic_DNA"/>
</dbReference>
<evidence type="ECO:0000313" key="18">
    <source>
        <dbReference type="Proteomes" id="UP000509623"/>
    </source>
</evidence>
<dbReference type="GO" id="GO:0009372">
    <property type="term" value="P:quorum sensing"/>
    <property type="evidence" value="ECO:0007669"/>
    <property type="project" value="UniProtKB-KW"/>
</dbReference>
<comment type="cofactor">
    <cofactor evidence="2">
        <name>Fe cation</name>
        <dbReference type="ChEBI" id="CHEBI:24875"/>
    </cofactor>
</comment>
<dbReference type="Proteomes" id="UP000509623">
    <property type="component" value="Chromosome"/>
</dbReference>
<dbReference type="PANTHER" id="PTHR35799:SF1">
    <property type="entry name" value="S-RIBOSYLHOMOCYSTEINE LYASE"/>
    <property type="match status" value="1"/>
</dbReference>
<evidence type="ECO:0000256" key="4">
    <source>
        <dbReference type="ARBA" id="ARBA00011738"/>
    </source>
</evidence>
<evidence type="ECO:0000256" key="6">
    <source>
        <dbReference type="ARBA" id="ARBA00015130"/>
    </source>
</evidence>
<evidence type="ECO:0000256" key="5">
    <source>
        <dbReference type="ARBA" id="ARBA00012240"/>
    </source>
</evidence>
<comment type="similarity">
    <text evidence="3">Belongs to the LuxS family.</text>
</comment>
<evidence type="ECO:0000313" key="15">
    <source>
        <dbReference type="EMBL" id="QKN24160.1"/>
    </source>
</evidence>
<dbReference type="InterPro" id="IPR037005">
    <property type="entry name" value="LuxS_sf"/>
</dbReference>
<accession>A0A859DQS8</accession>
<gene>
    <name evidence="15" type="ORF">GJQ69_06490</name>
    <name evidence="16" type="ORF">GKP14_07035</name>
</gene>
<dbReference type="PRINTS" id="PR01487">
    <property type="entry name" value="LUXSPROTEIN"/>
</dbReference>
<name>A0A859DQS8_9FIRM</name>
<dbReference type="InterPro" id="IPR011249">
    <property type="entry name" value="Metalloenz_LuxS/M16"/>
</dbReference>
<keyword evidence="9" id="KW-0071">Autoinducer synthesis</keyword>
<evidence type="ECO:0000256" key="8">
    <source>
        <dbReference type="ARBA" id="ARBA00022723"/>
    </source>
</evidence>
<evidence type="ECO:0000313" key="17">
    <source>
        <dbReference type="Proteomes" id="UP000501316"/>
    </source>
</evidence>
<dbReference type="GO" id="GO:0043768">
    <property type="term" value="F:S-ribosylhomocysteine lyase activity"/>
    <property type="evidence" value="ECO:0007669"/>
    <property type="project" value="UniProtKB-EC"/>
</dbReference>
<keyword evidence="18" id="KW-1185">Reference proteome</keyword>
<evidence type="ECO:0000256" key="3">
    <source>
        <dbReference type="ARBA" id="ARBA00007311"/>
    </source>
</evidence>
<comment type="subunit">
    <text evidence="4">Homodimer.</text>
</comment>
<reference evidence="17 18" key="1">
    <citation type="submission" date="2019-11" db="EMBL/GenBank/DDBJ databases">
        <authorList>
            <person name="Ren C."/>
            <person name="Wang H."/>
            <person name="Xu Y."/>
        </authorList>
    </citation>
    <scope>NUCLEOTIDE SEQUENCE [LARGE SCALE GENOMIC DNA]</scope>
    <source>
        <strain evidence="18">JNU-WLY1368</strain>
        <strain evidence="15 17">LBM 19010</strain>
    </source>
</reference>
<keyword evidence="11 15" id="KW-0456">Lyase</keyword>
<dbReference type="EC" id="4.4.1.21" evidence="5"/>
<dbReference type="InterPro" id="IPR003815">
    <property type="entry name" value="S-ribosylhomocysteinase"/>
</dbReference>
<evidence type="ECO:0000256" key="14">
    <source>
        <dbReference type="ARBA" id="ARBA00031777"/>
    </source>
</evidence>
<dbReference type="GO" id="GO:0005506">
    <property type="term" value="F:iron ion binding"/>
    <property type="evidence" value="ECO:0007669"/>
    <property type="project" value="InterPro"/>
</dbReference>
<evidence type="ECO:0000313" key="16">
    <source>
        <dbReference type="EMBL" id="QKO30772.1"/>
    </source>
</evidence>
<dbReference type="Pfam" id="PF02664">
    <property type="entry name" value="LuxS"/>
    <property type="match status" value="1"/>
</dbReference>
<protein>
    <recommendedName>
        <fullName evidence="6">S-ribosylhomocysteine lyase</fullName>
        <ecNumber evidence="5">4.4.1.21</ecNumber>
    </recommendedName>
    <alternativeName>
        <fullName evidence="13">AI-2 synthesis protein</fullName>
    </alternativeName>
    <alternativeName>
        <fullName evidence="14">Autoinducer-2 production protein LuxS</fullName>
    </alternativeName>
</protein>
<keyword evidence="10" id="KW-0408">Iron</keyword>
<dbReference type="Gene3D" id="3.30.1360.80">
    <property type="entry name" value="S-ribosylhomocysteinase (LuxS)"/>
    <property type="match status" value="1"/>
</dbReference>
<evidence type="ECO:0000256" key="9">
    <source>
        <dbReference type="ARBA" id="ARBA00022929"/>
    </source>
</evidence>
<evidence type="ECO:0000256" key="7">
    <source>
        <dbReference type="ARBA" id="ARBA00022654"/>
    </source>
</evidence>
<reference evidence="16" key="3">
    <citation type="journal article" date="2022" name="Int. J. Syst. Evol. Microbiol.">
        <title>Caproicibacterium lactatifermentans sp. nov., isolated from pit clay used for the production of Chinese strong aroma-type liquor.</title>
        <authorList>
            <person name="Wang H."/>
            <person name="Gu Y."/>
            <person name="Zhao D."/>
            <person name="Qiao Z."/>
            <person name="Zheng J."/>
            <person name="Gao J."/>
            <person name="Ren C."/>
            <person name="Xu Y."/>
        </authorList>
    </citation>
    <scope>NUCLEOTIDE SEQUENCE</scope>
    <source>
        <strain evidence="16">JNU-WLY1368</strain>
    </source>
</reference>
<proteinExistence type="inferred from homology"/>
<organism evidence="15 17">
    <name type="scientific">Caproicibacterium lactatifermentans</name>
    <dbReference type="NCBI Taxonomy" id="2666138"/>
    <lineage>
        <taxon>Bacteria</taxon>
        <taxon>Bacillati</taxon>
        <taxon>Bacillota</taxon>
        <taxon>Clostridia</taxon>
        <taxon>Eubacteriales</taxon>
        <taxon>Oscillospiraceae</taxon>
        <taxon>Caproicibacterium</taxon>
    </lineage>
</organism>
<dbReference type="AlphaFoldDB" id="A0A859DQS8"/>
<evidence type="ECO:0000256" key="2">
    <source>
        <dbReference type="ARBA" id="ARBA00001962"/>
    </source>
</evidence>
<comment type="function">
    <text evidence="12">Involved in the synthesis of autoinducer 2 (AI-2) which is secreted by bacteria and is used to communicate both the cell density and the metabolic potential of the environment. The regulation of gene expression in response to changes in cell density is called quorum sensing. Catalyzes the transformation of S-ribosylhomocysteine (RHC) to homocysteine (HC) and 4,5-dihydroxy-2,3-pentadione (DPD).</text>
</comment>
<evidence type="ECO:0000256" key="1">
    <source>
        <dbReference type="ARBA" id="ARBA00000297"/>
    </source>
</evidence>
<evidence type="ECO:0000256" key="12">
    <source>
        <dbReference type="ARBA" id="ARBA00024654"/>
    </source>
</evidence>
<comment type="catalytic activity">
    <reaction evidence="1">
        <text>S-(5-deoxy-D-ribos-5-yl)-L-homocysteine = (S)-4,5-dihydroxypentane-2,3-dione + L-homocysteine</text>
        <dbReference type="Rhea" id="RHEA:17753"/>
        <dbReference type="ChEBI" id="CHEBI:29484"/>
        <dbReference type="ChEBI" id="CHEBI:58195"/>
        <dbReference type="ChEBI" id="CHEBI:58199"/>
        <dbReference type="EC" id="4.4.1.21"/>
    </reaction>
</comment>
<keyword evidence="8" id="KW-0479">Metal-binding</keyword>
<dbReference type="EMBL" id="CP046051">
    <property type="protein sequence ID" value="QKN24160.1"/>
    <property type="molecule type" value="Genomic_DNA"/>
</dbReference>
<dbReference type="PANTHER" id="PTHR35799">
    <property type="entry name" value="S-RIBOSYLHOMOCYSTEINE LYASE"/>
    <property type="match status" value="1"/>
</dbReference>
<dbReference type="NCBIfam" id="NF002604">
    <property type="entry name" value="PRK02260.1-4"/>
    <property type="match status" value="1"/>
</dbReference>
<evidence type="ECO:0000256" key="11">
    <source>
        <dbReference type="ARBA" id="ARBA00023239"/>
    </source>
</evidence>
<sequence length="152" mass="17197">MKRIASFCVNHNTLTPGIYTSRIDGDITTYDIRMRTPNQPPFLEQGSLHTIEHLFATAARNSRFKNQVIYFGPMGCRTGFYLLVRDMKPADVIALITETFRQIADWSGEIPGAKKAECGNYLEHNLAGAKKEAENFLPVIDNWKTADLAYRP</sequence>
<dbReference type="SUPFAM" id="SSF63411">
    <property type="entry name" value="LuxS/MPP-like metallohydrolase"/>
    <property type="match status" value="1"/>
</dbReference>
<evidence type="ECO:0000256" key="13">
    <source>
        <dbReference type="ARBA" id="ARBA00030600"/>
    </source>
</evidence>
<reference evidence="16" key="2">
    <citation type="journal article" date="2021" name="Appl. Environ. Microbiol.">
        <title>Adaptability of a Caproate-Producing Bacterium Contributes to Its Dominance in an Anaerobic Fermentation System.</title>
        <authorList>
            <person name="Wang H."/>
            <person name="Gu Y."/>
            <person name="Zhou W."/>
            <person name="Zhao D."/>
            <person name="Qiao Z."/>
            <person name="Zheng J."/>
            <person name="Gao J."/>
            <person name="Chen X."/>
            <person name="Ren C."/>
            <person name="Xu Y."/>
        </authorList>
    </citation>
    <scope>NUCLEOTIDE SEQUENCE</scope>
    <source>
        <strain evidence="16">JNU-WLY1368</strain>
    </source>
</reference>
<dbReference type="RefSeq" id="WP_086035512.1">
    <property type="nucleotide sequence ID" value="NZ_CP046051.1"/>
</dbReference>
<evidence type="ECO:0000256" key="10">
    <source>
        <dbReference type="ARBA" id="ARBA00023004"/>
    </source>
</evidence>
<dbReference type="KEGG" id="clf:GJQ69_06490"/>